<protein>
    <submittedName>
        <fullName evidence="1">Uncharacterized protein</fullName>
    </submittedName>
</protein>
<reference evidence="1 2" key="1">
    <citation type="submission" date="2023-07" db="EMBL/GenBank/DDBJ databases">
        <title>Sorghum-associated microbial communities from plants grown in Nebraska, USA.</title>
        <authorList>
            <person name="Schachtman D."/>
        </authorList>
    </citation>
    <scope>NUCLEOTIDE SEQUENCE [LARGE SCALE GENOMIC DNA]</scope>
    <source>
        <strain evidence="1 2">CC258</strain>
    </source>
</reference>
<comment type="caution">
    <text evidence="1">The sequence shown here is derived from an EMBL/GenBank/DDBJ whole genome shotgun (WGS) entry which is preliminary data.</text>
</comment>
<dbReference type="EMBL" id="JAVDSB010000006">
    <property type="protein sequence ID" value="MDR6552410.1"/>
    <property type="molecule type" value="Genomic_DNA"/>
</dbReference>
<accession>A0ABU1NY53</accession>
<proteinExistence type="predicted"/>
<evidence type="ECO:0000313" key="2">
    <source>
        <dbReference type="Proteomes" id="UP001267290"/>
    </source>
</evidence>
<keyword evidence="2" id="KW-1185">Reference proteome</keyword>
<gene>
    <name evidence="1" type="ORF">J2736_003616</name>
</gene>
<dbReference type="RefSeq" id="WP_310499940.1">
    <property type="nucleotide sequence ID" value="NZ_JAVDSB010000006.1"/>
</dbReference>
<dbReference type="Proteomes" id="UP001267290">
    <property type="component" value="Unassembled WGS sequence"/>
</dbReference>
<sequence>MFIVCLLILSGVGLYVTLKPPIELYDPSLKNHIFSELTIDSAQQAFEGASFRKED</sequence>
<evidence type="ECO:0000313" key="1">
    <source>
        <dbReference type="EMBL" id="MDR6552410.1"/>
    </source>
</evidence>
<name>A0ABU1NY53_9BACL</name>
<organism evidence="1 2">
    <name type="scientific">Paenibacillus qinlingensis</name>
    <dbReference type="NCBI Taxonomy" id="1837343"/>
    <lineage>
        <taxon>Bacteria</taxon>
        <taxon>Bacillati</taxon>
        <taxon>Bacillota</taxon>
        <taxon>Bacilli</taxon>
        <taxon>Bacillales</taxon>
        <taxon>Paenibacillaceae</taxon>
        <taxon>Paenibacillus</taxon>
    </lineage>
</organism>